<name>A0ABN3VYL3_9ACTN</name>
<evidence type="ECO:0000256" key="1">
    <source>
        <dbReference type="SAM" id="MobiDB-lite"/>
    </source>
</evidence>
<dbReference type="EMBL" id="BAAAVI010000023">
    <property type="protein sequence ID" value="GAA2874669.1"/>
    <property type="molecule type" value="Genomic_DNA"/>
</dbReference>
<accession>A0ABN3VYL3</accession>
<protein>
    <submittedName>
        <fullName evidence="2">Uncharacterized protein</fullName>
    </submittedName>
</protein>
<comment type="caution">
    <text evidence="2">The sequence shown here is derived from an EMBL/GenBank/DDBJ whole genome shotgun (WGS) entry which is preliminary data.</text>
</comment>
<sequence>MTATRSAGGLGDHAEVVGDDERGEPALPVDLADDPEDRGLGDHVERGRRLVQHDEVGVEDEREHDAHPLAHATRQLVLVGVEHPGAVQAHPAEQVPGLPDQGAQVPDLVGAAEVEQLLADRLEGVEGVLRGLEDVSDVPSPRPAQLLAAQLHDVAETVDLDAARADPAGRLHRVEQ</sequence>
<evidence type="ECO:0000313" key="2">
    <source>
        <dbReference type="EMBL" id="GAA2874669.1"/>
    </source>
</evidence>
<feature type="compositionally biased region" description="Basic and acidic residues" evidence="1">
    <location>
        <begin position="37"/>
        <end position="68"/>
    </location>
</feature>
<organism evidence="2 3">
    <name type="scientific">Streptosporangium fragile</name>
    <dbReference type="NCBI Taxonomy" id="46186"/>
    <lineage>
        <taxon>Bacteria</taxon>
        <taxon>Bacillati</taxon>
        <taxon>Actinomycetota</taxon>
        <taxon>Actinomycetes</taxon>
        <taxon>Streptosporangiales</taxon>
        <taxon>Streptosporangiaceae</taxon>
        <taxon>Streptosporangium</taxon>
    </lineage>
</organism>
<dbReference type="Proteomes" id="UP001500831">
    <property type="component" value="Unassembled WGS sequence"/>
</dbReference>
<evidence type="ECO:0000313" key="3">
    <source>
        <dbReference type="Proteomes" id="UP001500831"/>
    </source>
</evidence>
<keyword evidence="3" id="KW-1185">Reference proteome</keyword>
<feature type="compositionally biased region" description="Basic and acidic residues" evidence="1">
    <location>
        <begin position="12"/>
        <end position="24"/>
    </location>
</feature>
<feature type="region of interest" description="Disordered" evidence="1">
    <location>
        <begin position="1"/>
        <end position="68"/>
    </location>
</feature>
<reference evidence="2 3" key="1">
    <citation type="journal article" date="2019" name="Int. J. Syst. Evol. Microbiol.">
        <title>The Global Catalogue of Microorganisms (GCM) 10K type strain sequencing project: providing services to taxonomists for standard genome sequencing and annotation.</title>
        <authorList>
            <consortium name="The Broad Institute Genomics Platform"/>
            <consortium name="The Broad Institute Genome Sequencing Center for Infectious Disease"/>
            <person name="Wu L."/>
            <person name="Ma J."/>
        </authorList>
    </citation>
    <scope>NUCLEOTIDE SEQUENCE [LARGE SCALE GENOMIC DNA]</scope>
    <source>
        <strain evidence="2 3">JCM 6242</strain>
    </source>
</reference>
<proteinExistence type="predicted"/>
<gene>
    <name evidence="2" type="ORF">GCM10010517_35390</name>
</gene>